<proteinExistence type="inferred from homology"/>
<accession>A0AA39S2F0</accession>
<evidence type="ECO:0000256" key="1">
    <source>
        <dbReference type="ARBA" id="ARBA00008941"/>
    </source>
</evidence>
<evidence type="ECO:0000256" key="2">
    <source>
        <dbReference type="ARBA" id="ARBA00012169"/>
    </source>
</evidence>
<dbReference type="PANTHER" id="PTHR45800">
    <property type="entry name" value="PHOSPHATIDYLINOSITOL 4-KINASE GAMMA"/>
    <property type="match status" value="1"/>
</dbReference>
<gene>
    <name evidence="9" type="ORF">LWI29_006230</name>
</gene>
<comment type="similarity">
    <text evidence="1">Belongs to the PI3/PI4-kinase family. Type II PI4K subfamily.</text>
</comment>
<evidence type="ECO:0000256" key="4">
    <source>
        <dbReference type="ARBA" id="ARBA00022741"/>
    </source>
</evidence>
<keyword evidence="7" id="KW-0175">Coiled coil</keyword>
<protein>
    <recommendedName>
        <fullName evidence="2">1-phosphatidylinositol 4-kinase</fullName>
        <ecNumber evidence="2">2.7.1.67</ecNumber>
    </recommendedName>
</protein>
<evidence type="ECO:0000313" key="10">
    <source>
        <dbReference type="Proteomes" id="UP001168877"/>
    </source>
</evidence>
<keyword evidence="4" id="KW-0547">Nucleotide-binding</keyword>
<feature type="domain" description="PI3K/PI4K catalytic" evidence="8">
    <location>
        <begin position="148"/>
        <end position="445"/>
    </location>
</feature>
<dbReference type="AlphaFoldDB" id="A0AA39S2F0"/>
<keyword evidence="3" id="KW-0808">Transferase</keyword>
<dbReference type="InterPro" id="IPR000403">
    <property type="entry name" value="PI3/4_kinase_cat_dom"/>
</dbReference>
<dbReference type="PROSITE" id="PS50290">
    <property type="entry name" value="PI3_4_KINASE_3"/>
    <property type="match status" value="1"/>
</dbReference>
<evidence type="ECO:0000256" key="5">
    <source>
        <dbReference type="ARBA" id="ARBA00022777"/>
    </source>
</evidence>
<sequence length="626" mass="70728">MAVAAFRGLLNSERCGDKRMERKPSGKRRVFVQTETGCVLAMELDRSDNAHTVKRKLQLALDIPTEERSLIYGDTVFKNDLSSVRNDSPLLLTRNFMHRSSSTPCLSPTGKDLQPRDQSGLIEILGYSSHFSRTKQLVKEIVMAMKNGVDPIPVHSGLGGAYYFRNCQGENVAIVKPTDEEPYAPNNPKGFVGKALGQPGLKRSVRVGETGFREVAAYLLDYDHFADVPCTALVKVTHTIFNINDGVNGNKNQERKQVSKIASLQQFIPHDFDASDHGTSSFPVAAVHRIGILDIRILNTDRHAGNLLVRKFNGTGSFGQVELVPIDHGLCLPENLEDPYFEWIHWPQASIPFSEDELDYINHLDPFRDSEMLRLELPMIREACLRVLILCTIFLKEAAAFGLCLAEIGEMMSREFRGHEEEPSELELICIEARRLLGESKMLCNDVKEGDTQEFHFSIDYGEQEFDSSLDMEEKLATKSFKCSRAENSRDSLFRVNENTEEEEEEVESERNVIAVRVDGSGDSVRYRSPSFSRLPILIKNMSISERSWQHEGRMKKSGYLGGASSGNRSVNEQVPASTSFVKLGDMKEEEWVQYLDHFQKLLYRAFMNCKSGQKQKQRLGTSCRF</sequence>
<dbReference type="InterPro" id="IPR029071">
    <property type="entry name" value="Ubiquitin-like_domsf"/>
</dbReference>
<evidence type="ECO:0000313" key="9">
    <source>
        <dbReference type="EMBL" id="KAK0583998.1"/>
    </source>
</evidence>
<keyword evidence="10" id="KW-1185">Reference proteome</keyword>
<evidence type="ECO:0000256" key="3">
    <source>
        <dbReference type="ARBA" id="ARBA00022679"/>
    </source>
</evidence>
<organism evidence="9 10">
    <name type="scientific">Acer saccharum</name>
    <name type="common">Sugar maple</name>
    <dbReference type="NCBI Taxonomy" id="4024"/>
    <lineage>
        <taxon>Eukaryota</taxon>
        <taxon>Viridiplantae</taxon>
        <taxon>Streptophyta</taxon>
        <taxon>Embryophyta</taxon>
        <taxon>Tracheophyta</taxon>
        <taxon>Spermatophyta</taxon>
        <taxon>Magnoliopsida</taxon>
        <taxon>eudicotyledons</taxon>
        <taxon>Gunneridae</taxon>
        <taxon>Pentapetalae</taxon>
        <taxon>rosids</taxon>
        <taxon>malvids</taxon>
        <taxon>Sapindales</taxon>
        <taxon>Sapindaceae</taxon>
        <taxon>Hippocastanoideae</taxon>
        <taxon>Acereae</taxon>
        <taxon>Acer</taxon>
    </lineage>
</organism>
<keyword evidence="5" id="KW-0418">Kinase</keyword>
<reference evidence="9" key="1">
    <citation type="journal article" date="2022" name="Plant J.">
        <title>Strategies of tolerance reflected in two North American maple genomes.</title>
        <authorList>
            <person name="McEvoy S.L."/>
            <person name="Sezen U.U."/>
            <person name="Trouern-Trend A."/>
            <person name="McMahon S.M."/>
            <person name="Schaberg P.G."/>
            <person name="Yang J."/>
            <person name="Wegrzyn J.L."/>
            <person name="Swenson N.G."/>
        </authorList>
    </citation>
    <scope>NUCLEOTIDE SEQUENCE</scope>
    <source>
        <strain evidence="9">NS2018</strain>
    </source>
</reference>
<dbReference type="GO" id="GO:0005524">
    <property type="term" value="F:ATP binding"/>
    <property type="evidence" value="ECO:0007669"/>
    <property type="project" value="UniProtKB-KW"/>
</dbReference>
<evidence type="ECO:0000259" key="8">
    <source>
        <dbReference type="PROSITE" id="PS50290"/>
    </source>
</evidence>
<keyword evidence="6" id="KW-0067">ATP-binding</keyword>
<dbReference type="PANTHER" id="PTHR45800:SF12">
    <property type="entry name" value="1-PHOSPHATIDYLINOSITOL 4-KINASE"/>
    <property type="match status" value="1"/>
</dbReference>
<dbReference type="Proteomes" id="UP001168877">
    <property type="component" value="Unassembled WGS sequence"/>
</dbReference>
<dbReference type="Pfam" id="PF00454">
    <property type="entry name" value="PI3_PI4_kinase"/>
    <property type="match status" value="1"/>
</dbReference>
<dbReference type="EC" id="2.7.1.67" evidence="2"/>
<evidence type="ECO:0000256" key="7">
    <source>
        <dbReference type="SAM" id="Coils"/>
    </source>
</evidence>
<dbReference type="EMBL" id="JAUESC010000383">
    <property type="protein sequence ID" value="KAK0583998.1"/>
    <property type="molecule type" value="Genomic_DNA"/>
</dbReference>
<reference evidence="9" key="2">
    <citation type="submission" date="2023-06" db="EMBL/GenBank/DDBJ databases">
        <authorList>
            <person name="Swenson N.G."/>
            <person name="Wegrzyn J.L."/>
            <person name="Mcevoy S.L."/>
        </authorList>
    </citation>
    <scope>NUCLEOTIDE SEQUENCE</scope>
    <source>
        <strain evidence="9">NS2018</strain>
        <tissue evidence="9">Leaf</tissue>
    </source>
</reference>
<comment type="caution">
    <text evidence="9">The sequence shown here is derived from an EMBL/GenBank/DDBJ whole genome shotgun (WGS) entry which is preliminary data.</text>
</comment>
<evidence type="ECO:0000256" key="6">
    <source>
        <dbReference type="ARBA" id="ARBA00022840"/>
    </source>
</evidence>
<dbReference type="GO" id="GO:0004430">
    <property type="term" value="F:1-phosphatidylinositol 4-kinase activity"/>
    <property type="evidence" value="ECO:0007669"/>
    <property type="project" value="UniProtKB-EC"/>
</dbReference>
<dbReference type="CDD" id="cd17039">
    <property type="entry name" value="Ubl_ubiquitin_like"/>
    <property type="match status" value="1"/>
</dbReference>
<feature type="coiled-coil region" evidence="7">
    <location>
        <begin position="483"/>
        <end position="510"/>
    </location>
</feature>
<dbReference type="InterPro" id="IPR044571">
    <property type="entry name" value="P4KG1-8"/>
</dbReference>
<dbReference type="SUPFAM" id="SSF54236">
    <property type="entry name" value="Ubiquitin-like"/>
    <property type="match status" value="1"/>
</dbReference>
<name>A0AA39S2F0_ACESA</name>